<sequence length="168" mass="18885">MINHSAWKPEAGGRDPDPGEGTQTRRQEPGTWKPEAGVIASWNIFPQQADLELSAHDLLGLSNLANHRSLSTLNLALSPTQLQRFGCLCLFRLKQGARGLPKISLKLANPRLEQSLFERMSALDDLQLPFELRGLLSRLLQFLSEMLDLRSALTNHPVNQRNKLQRQT</sequence>
<feature type="compositionally biased region" description="Basic and acidic residues" evidence="1">
    <location>
        <begin position="11"/>
        <end position="28"/>
    </location>
</feature>
<protein>
    <recommendedName>
        <fullName evidence="4">FH2 domain-containing protein</fullName>
    </recommendedName>
</protein>
<evidence type="ECO:0000313" key="2">
    <source>
        <dbReference type="EMBL" id="KAF3579997.1"/>
    </source>
</evidence>
<name>A0ABQ7DPT6_BRACR</name>
<organism evidence="2 3">
    <name type="scientific">Brassica cretica</name>
    <name type="common">Mustard</name>
    <dbReference type="NCBI Taxonomy" id="69181"/>
    <lineage>
        <taxon>Eukaryota</taxon>
        <taxon>Viridiplantae</taxon>
        <taxon>Streptophyta</taxon>
        <taxon>Embryophyta</taxon>
        <taxon>Tracheophyta</taxon>
        <taxon>Spermatophyta</taxon>
        <taxon>Magnoliopsida</taxon>
        <taxon>eudicotyledons</taxon>
        <taxon>Gunneridae</taxon>
        <taxon>Pentapetalae</taxon>
        <taxon>rosids</taxon>
        <taxon>malvids</taxon>
        <taxon>Brassicales</taxon>
        <taxon>Brassicaceae</taxon>
        <taxon>Brassiceae</taxon>
        <taxon>Brassica</taxon>
    </lineage>
</organism>
<feature type="region of interest" description="Disordered" evidence="1">
    <location>
        <begin position="1"/>
        <end position="32"/>
    </location>
</feature>
<keyword evidence="3" id="KW-1185">Reference proteome</keyword>
<evidence type="ECO:0008006" key="4">
    <source>
        <dbReference type="Google" id="ProtNLM"/>
    </source>
</evidence>
<comment type="caution">
    <text evidence="2">The sequence shown here is derived from an EMBL/GenBank/DDBJ whole genome shotgun (WGS) entry which is preliminary data.</text>
</comment>
<evidence type="ECO:0000256" key="1">
    <source>
        <dbReference type="SAM" id="MobiDB-lite"/>
    </source>
</evidence>
<dbReference type="EMBL" id="QGKV02000649">
    <property type="protein sequence ID" value="KAF3579997.1"/>
    <property type="molecule type" value="Genomic_DNA"/>
</dbReference>
<gene>
    <name evidence="2" type="ORF">DY000_02030974</name>
</gene>
<dbReference type="Proteomes" id="UP000266723">
    <property type="component" value="Unassembled WGS sequence"/>
</dbReference>
<proteinExistence type="predicted"/>
<accession>A0ABQ7DPT6</accession>
<reference evidence="2 3" key="1">
    <citation type="journal article" date="2020" name="BMC Genomics">
        <title>Intraspecific diversification of the crop wild relative Brassica cretica Lam. using demographic model selection.</title>
        <authorList>
            <person name="Kioukis A."/>
            <person name="Michalopoulou V.A."/>
            <person name="Briers L."/>
            <person name="Pirintsos S."/>
            <person name="Studholme D.J."/>
            <person name="Pavlidis P."/>
            <person name="Sarris P.F."/>
        </authorList>
    </citation>
    <scope>NUCLEOTIDE SEQUENCE [LARGE SCALE GENOMIC DNA]</scope>
    <source>
        <strain evidence="3">cv. PFS-1207/04</strain>
    </source>
</reference>
<evidence type="ECO:0000313" key="3">
    <source>
        <dbReference type="Proteomes" id="UP000266723"/>
    </source>
</evidence>